<keyword evidence="2" id="KW-0812">Transmembrane</keyword>
<feature type="transmembrane region" description="Helical" evidence="2">
    <location>
        <begin position="28"/>
        <end position="50"/>
    </location>
</feature>
<reference evidence="3 4" key="1">
    <citation type="submission" date="2022-06" db="EMBL/GenBank/DDBJ databases">
        <title>Isolation of gut microbiota from human fecal samples.</title>
        <authorList>
            <person name="Pamer E.G."/>
            <person name="Barat B."/>
            <person name="Waligurski E."/>
            <person name="Medina S."/>
            <person name="Paddock L."/>
            <person name="Mostad J."/>
        </authorList>
    </citation>
    <scope>NUCLEOTIDE SEQUENCE [LARGE SCALE GENOMIC DNA]</scope>
    <source>
        <strain evidence="3 4">SL.3.17</strain>
    </source>
</reference>
<evidence type="ECO:0000313" key="3">
    <source>
        <dbReference type="EMBL" id="MCQ4638393.1"/>
    </source>
</evidence>
<protein>
    <recommendedName>
        <fullName evidence="5">Class IIb bacteriocin, lactobin A/cerein 7B family</fullName>
    </recommendedName>
</protein>
<dbReference type="Proteomes" id="UP001524502">
    <property type="component" value="Unassembled WGS sequence"/>
</dbReference>
<comment type="caution">
    <text evidence="3">The sequence shown here is derived from an EMBL/GenBank/DDBJ whole genome shotgun (WGS) entry which is preliminary data.</text>
</comment>
<feature type="compositionally biased region" description="Basic and acidic residues" evidence="1">
    <location>
        <begin position="12"/>
        <end position="22"/>
    </location>
</feature>
<name>A0ABT1RT88_9FIRM</name>
<keyword evidence="4" id="KW-1185">Reference proteome</keyword>
<gene>
    <name evidence="3" type="ORF">NE619_16810</name>
</gene>
<feature type="region of interest" description="Disordered" evidence="1">
    <location>
        <begin position="1"/>
        <end position="22"/>
    </location>
</feature>
<organism evidence="3 4">
    <name type="scientific">Anaerovorax odorimutans</name>
    <dbReference type="NCBI Taxonomy" id="109327"/>
    <lineage>
        <taxon>Bacteria</taxon>
        <taxon>Bacillati</taxon>
        <taxon>Bacillota</taxon>
        <taxon>Clostridia</taxon>
        <taxon>Peptostreptococcales</taxon>
        <taxon>Anaerovoracaceae</taxon>
        <taxon>Anaerovorax</taxon>
    </lineage>
</organism>
<proteinExistence type="predicted"/>
<evidence type="ECO:0000313" key="4">
    <source>
        <dbReference type="Proteomes" id="UP001524502"/>
    </source>
</evidence>
<dbReference type="EMBL" id="JANFXK010000027">
    <property type="protein sequence ID" value="MCQ4638393.1"/>
    <property type="molecule type" value="Genomic_DNA"/>
</dbReference>
<evidence type="ECO:0000256" key="2">
    <source>
        <dbReference type="SAM" id="Phobius"/>
    </source>
</evidence>
<keyword evidence="2" id="KW-0472">Membrane</keyword>
<evidence type="ECO:0000256" key="1">
    <source>
        <dbReference type="SAM" id="MobiDB-lite"/>
    </source>
</evidence>
<keyword evidence="2" id="KW-1133">Transmembrane helix</keyword>
<sequence>MKCGFAAKKNGTPKEDITRDRDPKTKGLLGGLAVTTGLLAGIAALSLWAAKRLKGDD</sequence>
<accession>A0ABT1RT88</accession>
<evidence type="ECO:0008006" key="5">
    <source>
        <dbReference type="Google" id="ProtNLM"/>
    </source>
</evidence>
<dbReference type="RefSeq" id="WP_256133591.1">
    <property type="nucleotide sequence ID" value="NZ_JANFXK010000027.1"/>
</dbReference>